<dbReference type="Gene3D" id="1.10.10.10">
    <property type="entry name" value="Winged helix-like DNA-binding domain superfamily/Winged helix DNA-binding domain"/>
    <property type="match status" value="1"/>
</dbReference>
<keyword evidence="7" id="KW-1185">Reference proteome</keyword>
<evidence type="ECO:0000259" key="5">
    <source>
        <dbReference type="PROSITE" id="PS50931"/>
    </source>
</evidence>
<organism evidence="6 7">
    <name type="scientific">Lactobacillus nasalidis</name>
    <dbReference type="NCBI Taxonomy" id="2797258"/>
    <lineage>
        <taxon>Bacteria</taxon>
        <taxon>Bacillati</taxon>
        <taxon>Bacillota</taxon>
        <taxon>Bacilli</taxon>
        <taxon>Lactobacillales</taxon>
        <taxon>Lactobacillaceae</taxon>
        <taxon>Lactobacillus</taxon>
    </lineage>
</organism>
<dbReference type="EMBL" id="BOCI01000466">
    <property type="protein sequence ID" value="GHW01948.1"/>
    <property type="molecule type" value="Genomic_DNA"/>
</dbReference>
<dbReference type="Pfam" id="PF03466">
    <property type="entry name" value="LysR_substrate"/>
    <property type="match status" value="1"/>
</dbReference>
<sequence>MLYDPHLDIFLQAAELGSFSKAAEANYITPSAVIKQIDLLEARLGVALFERTHRGLRLTKAGESLKRDAPALIRMSNEVASRAVAAMDSASKVIRIGTSPVTSAEVLIELWPKLSKIMPGLKFKMVPFENTPENARMILKHLGENIDVVAGLFDDELLSYRECSAIELSKEPLCVAASVNDPLSRKKALTTADLEGRELMMIAPGSMRSMDSLRDWLTREKPEIKIVDFPLYSIDVFNECANSGRLLVTVERWKQVHPLLKTLPVDWKFTMPYGLLYAKRPDLKVSQLISALKSVH</sequence>
<dbReference type="SUPFAM" id="SSF53850">
    <property type="entry name" value="Periplasmic binding protein-like II"/>
    <property type="match status" value="1"/>
</dbReference>
<protein>
    <recommendedName>
        <fullName evidence="5">HTH lysR-type domain-containing protein</fullName>
    </recommendedName>
</protein>
<name>A0ABQ3W785_9LACO</name>
<comment type="caution">
    <text evidence="6">The sequence shown here is derived from an EMBL/GenBank/DDBJ whole genome shotgun (WGS) entry which is preliminary data.</text>
</comment>
<keyword evidence="4" id="KW-0804">Transcription</keyword>
<dbReference type="CDD" id="cd05466">
    <property type="entry name" value="PBP2_LTTR_substrate"/>
    <property type="match status" value="1"/>
</dbReference>
<evidence type="ECO:0000313" key="7">
    <source>
        <dbReference type="Proteomes" id="UP000616547"/>
    </source>
</evidence>
<gene>
    <name evidence="6" type="ORF">lacNasYZ03_16350</name>
</gene>
<accession>A0ABQ3W785</accession>
<evidence type="ECO:0000256" key="2">
    <source>
        <dbReference type="ARBA" id="ARBA00023015"/>
    </source>
</evidence>
<dbReference type="InterPro" id="IPR005119">
    <property type="entry name" value="LysR_subst-bd"/>
</dbReference>
<dbReference type="PROSITE" id="PS50931">
    <property type="entry name" value="HTH_LYSR"/>
    <property type="match status" value="1"/>
</dbReference>
<reference evidence="7" key="1">
    <citation type="submission" date="2021-01" db="EMBL/GenBank/DDBJ databases">
        <title>Draft genome sequence of Nasalis larvatus strain YZ03.</title>
        <authorList>
            <person name="Suzuki-Hashido N."/>
            <person name="Tsuchida S."/>
            <person name="Hayakawa T."/>
        </authorList>
    </citation>
    <scope>NUCLEOTIDE SEQUENCE [LARGE SCALE GENOMIC DNA]</scope>
    <source>
        <strain evidence="7">YZ03</strain>
    </source>
</reference>
<dbReference type="PANTHER" id="PTHR30346:SF0">
    <property type="entry name" value="HCA OPERON TRANSCRIPTIONAL ACTIVATOR HCAR"/>
    <property type="match status" value="1"/>
</dbReference>
<dbReference type="Pfam" id="PF00126">
    <property type="entry name" value="HTH_1"/>
    <property type="match status" value="1"/>
</dbReference>
<dbReference type="Proteomes" id="UP000616547">
    <property type="component" value="Unassembled WGS sequence"/>
</dbReference>
<dbReference type="PANTHER" id="PTHR30346">
    <property type="entry name" value="TRANSCRIPTIONAL DUAL REGULATOR HCAR-RELATED"/>
    <property type="match status" value="1"/>
</dbReference>
<evidence type="ECO:0000313" key="6">
    <source>
        <dbReference type="EMBL" id="GHW01948.1"/>
    </source>
</evidence>
<dbReference type="SUPFAM" id="SSF46785">
    <property type="entry name" value="Winged helix' DNA-binding domain"/>
    <property type="match status" value="1"/>
</dbReference>
<dbReference type="Gene3D" id="3.40.190.10">
    <property type="entry name" value="Periplasmic binding protein-like II"/>
    <property type="match status" value="2"/>
</dbReference>
<dbReference type="RefSeq" id="WP_201336332.1">
    <property type="nucleotide sequence ID" value="NZ_BOCI01000466.1"/>
</dbReference>
<dbReference type="InterPro" id="IPR000847">
    <property type="entry name" value="LysR_HTH_N"/>
</dbReference>
<dbReference type="InterPro" id="IPR036390">
    <property type="entry name" value="WH_DNA-bd_sf"/>
</dbReference>
<comment type="similarity">
    <text evidence="1">Belongs to the LysR transcriptional regulatory family.</text>
</comment>
<keyword evidence="3" id="KW-0238">DNA-binding</keyword>
<dbReference type="InterPro" id="IPR036388">
    <property type="entry name" value="WH-like_DNA-bd_sf"/>
</dbReference>
<evidence type="ECO:0000256" key="3">
    <source>
        <dbReference type="ARBA" id="ARBA00023125"/>
    </source>
</evidence>
<evidence type="ECO:0000256" key="1">
    <source>
        <dbReference type="ARBA" id="ARBA00009437"/>
    </source>
</evidence>
<proteinExistence type="inferred from homology"/>
<feature type="domain" description="HTH lysR-type" evidence="5">
    <location>
        <begin position="1"/>
        <end position="59"/>
    </location>
</feature>
<keyword evidence="2" id="KW-0805">Transcription regulation</keyword>
<evidence type="ECO:0000256" key="4">
    <source>
        <dbReference type="ARBA" id="ARBA00023163"/>
    </source>
</evidence>